<dbReference type="GO" id="GO:0003723">
    <property type="term" value="F:RNA binding"/>
    <property type="evidence" value="ECO:0007669"/>
    <property type="project" value="UniProtKB-UniRule"/>
</dbReference>
<reference evidence="4" key="3">
    <citation type="submission" date="2020-06" db="EMBL/GenBank/DDBJ databases">
        <title>Helianthus annuus Genome sequencing and assembly Release 2.</title>
        <authorList>
            <person name="Gouzy J."/>
            <person name="Langlade N."/>
            <person name="Munos S."/>
        </authorList>
    </citation>
    <scope>NUCLEOTIDE SEQUENCE</scope>
    <source>
        <tissue evidence="4">Leaves</tissue>
    </source>
</reference>
<sequence>MNDDRVCPETDAMFKVHDKVVAEADSNREEALQVTVRLLVPSGQIGCIIGKGGQIVQTIRSDTASQIRTLKDNHVPAYALSNDELVQISGEPSNVRTALFQIAARLHDNPSRSQHLLSS</sequence>
<reference evidence="5" key="2">
    <citation type="submission" date="2017-02" db="EMBL/GenBank/DDBJ databases">
        <title>Sunflower complete genome.</title>
        <authorList>
            <person name="Langlade N."/>
            <person name="Munos S."/>
        </authorList>
    </citation>
    <scope>NUCLEOTIDE SEQUENCE [LARGE SCALE GENOMIC DNA]</scope>
    <source>
        <tissue evidence="5">Leaves</tissue>
    </source>
</reference>
<dbReference type="InterPro" id="IPR004087">
    <property type="entry name" value="KH_dom"/>
</dbReference>
<dbReference type="Gramene" id="mRNA:HanXRQr2_Chr15g0720861">
    <property type="protein sequence ID" value="CDS:HanXRQr2_Chr15g0720861.1"/>
    <property type="gene ID" value="HanXRQr2_Chr15g0720861"/>
</dbReference>
<dbReference type="Gene3D" id="3.30.1370.10">
    <property type="entry name" value="K Homology domain, type 1"/>
    <property type="match status" value="1"/>
</dbReference>
<name>A0A251SGP7_HELAN</name>
<keyword evidence="1" id="KW-0677">Repeat</keyword>
<evidence type="ECO:0000259" key="3">
    <source>
        <dbReference type="SMART" id="SM00322"/>
    </source>
</evidence>
<dbReference type="PANTHER" id="PTHR10288">
    <property type="entry name" value="KH DOMAIN CONTAINING RNA BINDING PROTEIN"/>
    <property type="match status" value="1"/>
</dbReference>
<evidence type="ECO:0000256" key="1">
    <source>
        <dbReference type="ARBA" id="ARBA00022737"/>
    </source>
</evidence>
<dbReference type="AlphaFoldDB" id="A0A251SGP7"/>
<gene>
    <name evidence="5" type="ORF">HannXRQ_Chr15g0496271</name>
    <name evidence="4" type="ORF">HanXRQr2_Chr15g0720861</name>
</gene>
<protein>
    <submittedName>
        <fullName evidence="4">K domain-containing protein</fullName>
    </submittedName>
    <submittedName>
        <fullName evidence="5">Putative K-like domain protein</fullName>
    </submittedName>
</protein>
<dbReference type="Proteomes" id="UP000215914">
    <property type="component" value="Chromosome 15"/>
</dbReference>
<dbReference type="FunCoup" id="A0A251SGP7">
    <property type="interactions" value="9"/>
</dbReference>
<evidence type="ECO:0000256" key="2">
    <source>
        <dbReference type="PROSITE-ProRule" id="PRU00117"/>
    </source>
</evidence>
<keyword evidence="2" id="KW-0694">RNA-binding</keyword>
<reference evidence="4 6" key="1">
    <citation type="journal article" date="2017" name="Nature">
        <title>The sunflower genome provides insights into oil metabolism, flowering and Asterid evolution.</title>
        <authorList>
            <person name="Badouin H."/>
            <person name="Gouzy J."/>
            <person name="Grassa C.J."/>
            <person name="Murat F."/>
            <person name="Staton S.E."/>
            <person name="Cottret L."/>
            <person name="Lelandais-Briere C."/>
            <person name="Owens G.L."/>
            <person name="Carrere S."/>
            <person name="Mayjonade B."/>
            <person name="Legrand L."/>
            <person name="Gill N."/>
            <person name="Kane N.C."/>
            <person name="Bowers J.E."/>
            <person name="Hubner S."/>
            <person name="Bellec A."/>
            <person name="Berard A."/>
            <person name="Berges H."/>
            <person name="Blanchet N."/>
            <person name="Boniface M.C."/>
            <person name="Brunel D."/>
            <person name="Catrice O."/>
            <person name="Chaidir N."/>
            <person name="Claudel C."/>
            <person name="Donnadieu C."/>
            <person name="Faraut T."/>
            <person name="Fievet G."/>
            <person name="Helmstetter N."/>
            <person name="King M."/>
            <person name="Knapp S.J."/>
            <person name="Lai Z."/>
            <person name="Le Paslier M.C."/>
            <person name="Lippi Y."/>
            <person name="Lorenzon L."/>
            <person name="Mandel J.R."/>
            <person name="Marage G."/>
            <person name="Marchand G."/>
            <person name="Marquand E."/>
            <person name="Bret-Mestries E."/>
            <person name="Morien E."/>
            <person name="Nambeesan S."/>
            <person name="Nguyen T."/>
            <person name="Pegot-Espagnet P."/>
            <person name="Pouilly N."/>
            <person name="Raftis F."/>
            <person name="Sallet E."/>
            <person name="Schiex T."/>
            <person name="Thomas J."/>
            <person name="Vandecasteele C."/>
            <person name="Vares D."/>
            <person name="Vear F."/>
            <person name="Vautrin S."/>
            <person name="Crespi M."/>
            <person name="Mangin B."/>
            <person name="Burke J.M."/>
            <person name="Salse J."/>
            <person name="Munos S."/>
            <person name="Vincourt P."/>
            <person name="Rieseberg L.H."/>
            <person name="Langlade N.B."/>
        </authorList>
    </citation>
    <scope>NUCLEOTIDE SEQUENCE [LARGE SCALE GENOMIC DNA]</scope>
    <source>
        <strain evidence="6">cv. SF193</strain>
        <tissue evidence="4">Leaves</tissue>
    </source>
</reference>
<evidence type="ECO:0000313" key="5">
    <source>
        <dbReference type="EMBL" id="OTF96630.1"/>
    </source>
</evidence>
<feature type="domain" description="K Homology" evidence="3">
    <location>
        <begin position="32"/>
        <end position="107"/>
    </location>
</feature>
<dbReference type="SMART" id="SM00322">
    <property type="entry name" value="KH"/>
    <property type="match status" value="1"/>
</dbReference>
<dbReference type="InterPro" id="IPR004088">
    <property type="entry name" value="KH_dom_type_1"/>
</dbReference>
<evidence type="ECO:0000313" key="6">
    <source>
        <dbReference type="Proteomes" id="UP000215914"/>
    </source>
</evidence>
<dbReference type="OMA" id="RVISVWI"/>
<dbReference type="InParanoid" id="A0A251SGP7"/>
<proteinExistence type="predicted"/>
<accession>A0A251SGP7</accession>
<organism evidence="5 6">
    <name type="scientific">Helianthus annuus</name>
    <name type="common">Common sunflower</name>
    <dbReference type="NCBI Taxonomy" id="4232"/>
    <lineage>
        <taxon>Eukaryota</taxon>
        <taxon>Viridiplantae</taxon>
        <taxon>Streptophyta</taxon>
        <taxon>Embryophyta</taxon>
        <taxon>Tracheophyta</taxon>
        <taxon>Spermatophyta</taxon>
        <taxon>Magnoliopsida</taxon>
        <taxon>eudicotyledons</taxon>
        <taxon>Gunneridae</taxon>
        <taxon>Pentapetalae</taxon>
        <taxon>asterids</taxon>
        <taxon>campanulids</taxon>
        <taxon>Asterales</taxon>
        <taxon>Asteraceae</taxon>
        <taxon>Asteroideae</taxon>
        <taxon>Heliantheae alliance</taxon>
        <taxon>Heliantheae</taxon>
        <taxon>Helianthus</taxon>
    </lineage>
</organism>
<dbReference type="Pfam" id="PF00013">
    <property type="entry name" value="KH_1"/>
    <property type="match status" value="1"/>
</dbReference>
<dbReference type="SUPFAM" id="SSF54791">
    <property type="entry name" value="Eukaryotic type KH-domain (KH-domain type I)"/>
    <property type="match status" value="1"/>
</dbReference>
<dbReference type="EMBL" id="MNCJ02000330">
    <property type="protein sequence ID" value="KAF5766901.1"/>
    <property type="molecule type" value="Genomic_DNA"/>
</dbReference>
<dbReference type="PROSITE" id="PS50084">
    <property type="entry name" value="KH_TYPE_1"/>
    <property type="match status" value="1"/>
</dbReference>
<dbReference type="InterPro" id="IPR036612">
    <property type="entry name" value="KH_dom_type_1_sf"/>
</dbReference>
<dbReference type="CDD" id="cd22460">
    <property type="entry name" value="KH-I_PEPPER_rpt2_like"/>
    <property type="match status" value="1"/>
</dbReference>
<keyword evidence="6" id="KW-1185">Reference proteome</keyword>
<dbReference type="STRING" id="4232.A0A251SGP7"/>
<evidence type="ECO:0000313" key="4">
    <source>
        <dbReference type="EMBL" id="KAF5766901.1"/>
    </source>
</evidence>
<dbReference type="EMBL" id="CM007904">
    <property type="protein sequence ID" value="OTF96630.1"/>
    <property type="molecule type" value="Genomic_DNA"/>
</dbReference>